<sequence length="67" mass="6886">MKSSLRLLAGWLCIGLGLALMVLLGLGADLPSATSPTPILVALLPSVSFGLALCTVGAWLIATRKRP</sequence>
<protein>
    <recommendedName>
        <fullName evidence="4">DUF3955 domain-containing protein</fullName>
    </recommendedName>
</protein>
<keyword evidence="1" id="KW-0812">Transmembrane</keyword>
<accession>A0ABV7RLR0</accession>
<name>A0ABV7RLR0_9GAMM</name>
<evidence type="ECO:0000313" key="2">
    <source>
        <dbReference type="EMBL" id="MFC3550581.1"/>
    </source>
</evidence>
<dbReference type="Proteomes" id="UP001595740">
    <property type="component" value="Unassembled WGS sequence"/>
</dbReference>
<feature type="transmembrane region" description="Helical" evidence="1">
    <location>
        <begin position="7"/>
        <end position="27"/>
    </location>
</feature>
<proteinExistence type="predicted"/>
<gene>
    <name evidence="2" type="ORF">ACFOLC_06075</name>
</gene>
<dbReference type="RefSeq" id="WP_386758329.1">
    <property type="nucleotide sequence ID" value="NZ_JBHRXK010000002.1"/>
</dbReference>
<reference evidence="3" key="1">
    <citation type="journal article" date="2019" name="Int. J. Syst. Evol. Microbiol.">
        <title>The Global Catalogue of Microorganisms (GCM) 10K type strain sequencing project: providing services to taxonomists for standard genome sequencing and annotation.</title>
        <authorList>
            <consortium name="The Broad Institute Genomics Platform"/>
            <consortium name="The Broad Institute Genome Sequencing Center for Infectious Disease"/>
            <person name="Wu L."/>
            <person name="Ma J."/>
        </authorList>
    </citation>
    <scope>NUCLEOTIDE SEQUENCE [LARGE SCALE GENOMIC DNA]</scope>
    <source>
        <strain evidence="3">KCTC 42875</strain>
    </source>
</reference>
<organism evidence="2 3">
    <name type="scientific">Lysobacter cavernae</name>
    <dbReference type="NCBI Taxonomy" id="1685901"/>
    <lineage>
        <taxon>Bacteria</taxon>
        <taxon>Pseudomonadati</taxon>
        <taxon>Pseudomonadota</taxon>
        <taxon>Gammaproteobacteria</taxon>
        <taxon>Lysobacterales</taxon>
        <taxon>Lysobacteraceae</taxon>
        <taxon>Lysobacter</taxon>
    </lineage>
</organism>
<comment type="caution">
    <text evidence="2">The sequence shown here is derived from an EMBL/GenBank/DDBJ whole genome shotgun (WGS) entry which is preliminary data.</text>
</comment>
<evidence type="ECO:0000313" key="3">
    <source>
        <dbReference type="Proteomes" id="UP001595740"/>
    </source>
</evidence>
<keyword evidence="3" id="KW-1185">Reference proteome</keyword>
<keyword evidence="1" id="KW-1133">Transmembrane helix</keyword>
<keyword evidence="1" id="KW-0472">Membrane</keyword>
<evidence type="ECO:0008006" key="4">
    <source>
        <dbReference type="Google" id="ProtNLM"/>
    </source>
</evidence>
<dbReference type="EMBL" id="JBHRXK010000002">
    <property type="protein sequence ID" value="MFC3550581.1"/>
    <property type="molecule type" value="Genomic_DNA"/>
</dbReference>
<feature type="transmembrane region" description="Helical" evidence="1">
    <location>
        <begin position="39"/>
        <end position="62"/>
    </location>
</feature>
<evidence type="ECO:0000256" key="1">
    <source>
        <dbReference type="SAM" id="Phobius"/>
    </source>
</evidence>